<dbReference type="InterPro" id="IPR011712">
    <property type="entry name" value="Sig_transdc_His_kin_sub3_dim/P"/>
</dbReference>
<keyword evidence="13 22" id="KW-0418">Kinase</keyword>
<dbReference type="Gene3D" id="3.30.565.10">
    <property type="entry name" value="Histidine kinase-like ATPase, C-terminal domain"/>
    <property type="match status" value="1"/>
</dbReference>
<dbReference type="SUPFAM" id="SSF55874">
    <property type="entry name" value="ATPase domain of HSP90 chaperone/DNA topoisomerase II/histidine kinase"/>
    <property type="match status" value="1"/>
</dbReference>
<dbReference type="PROSITE" id="PS50109">
    <property type="entry name" value="HIS_KIN"/>
    <property type="match status" value="1"/>
</dbReference>
<evidence type="ECO:0000256" key="1">
    <source>
        <dbReference type="ARBA" id="ARBA00000085"/>
    </source>
</evidence>
<keyword evidence="8" id="KW-0004">4Fe-4S</keyword>
<evidence type="ECO:0000256" key="11">
    <source>
        <dbReference type="ARBA" id="ARBA00022692"/>
    </source>
</evidence>
<dbReference type="Pfam" id="PF07730">
    <property type="entry name" value="HisKA_3"/>
    <property type="match status" value="1"/>
</dbReference>
<evidence type="ECO:0000256" key="19">
    <source>
        <dbReference type="ARBA" id="ARBA00024827"/>
    </source>
</evidence>
<evidence type="ECO:0000256" key="18">
    <source>
        <dbReference type="ARBA" id="ARBA00023136"/>
    </source>
</evidence>
<evidence type="ECO:0000256" key="9">
    <source>
        <dbReference type="ARBA" id="ARBA00022490"/>
    </source>
</evidence>
<protein>
    <recommendedName>
        <fullName evidence="6">Oxygen sensor histidine kinase NreB</fullName>
        <ecNumber evidence="5">2.7.13.3</ecNumber>
    </recommendedName>
    <alternativeName>
        <fullName evidence="20">Nitrogen regulation protein B</fullName>
    </alternativeName>
</protein>
<proteinExistence type="predicted"/>
<dbReference type="PANTHER" id="PTHR24421:SF37">
    <property type="entry name" value="SENSOR HISTIDINE KINASE NARS"/>
    <property type="match status" value="1"/>
</dbReference>
<keyword evidence="16" id="KW-0902">Two-component regulatory system</keyword>
<dbReference type="InterPro" id="IPR036890">
    <property type="entry name" value="HATPase_C_sf"/>
</dbReference>
<dbReference type="RefSeq" id="WP_167973416.1">
    <property type="nucleotide sequence ID" value="NZ_VSRL01000034.1"/>
</dbReference>
<dbReference type="CDD" id="cd16917">
    <property type="entry name" value="HATPase_UhpB-NarQ-NarX-like"/>
    <property type="match status" value="1"/>
</dbReference>
<evidence type="ECO:0000313" key="23">
    <source>
        <dbReference type="Proteomes" id="UP001515943"/>
    </source>
</evidence>
<evidence type="ECO:0000256" key="4">
    <source>
        <dbReference type="ARBA" id="ARBA00004651"/>
    </source>
</evidence>
<dbReference type="InterPro" id="IPR050482">
    <property type="entry name" value="Sensor_HK_TwoCompSys"/>
</dbReference>
<comment type="subcellular location">
    <subcellularLocation>
        <location evidence="4">Cell membrane</location>
        <topology evidence="4">Multi-pass membrane protein</topology>
    </subcellularLocation>
    <subcellularLocation>
        <location evidence="3">Cytoplasm</location>
    </subcellularLocation>
</comment>
<keyword evidence="15" id="KW-0408">Iron</keyword>
<organism evidence="22 23">
    <name type="scientific">Lentzea indica</name>
    <dbReference type="NCBI Taxonomy" id="2604800"/>
    <lineage>
        <taxon>Bacteria</taxon>
        <taxon>Bacillati</taxon>
        <taxon>Actinomycetota</taxon>
        <taxon>Actinomycetes</taxon>
        <taxon>Pseudonocardiales</taxon>
        <taxon>Pseudonocardiaceae</taxon>
        <taxon>Lentzea</taxon>
    </lineage>
</organism>
<evidence type="ECO:0000256" key="7">
    <source>
        <dbReference type="ARBA" id="ARBA00022475"/>
    </source>
</evidence>
<keyword evidence="10" id="KW-0808">Transferase</keyword>
<evidence type="ECO:0000256" key="10">
    <source>
        <dbReference type="ARBA" id="ARBA00022679"/>
    </source>
</evidence>
<comment type="function">
    <text evidence="19">Member of the two-component regulatory system NreB/NreC involved in the control of dissimilatory nitrate/nitrite reduction in response to oxygen. NreB functions as a direct oxygen sensor histidine kinase which is autophosphorylated, in the absence of oxygen, probably at the conserved histidine residue, and transfers its phosphate group probably to a conserved aspartate residue of NreC. NreB/NreC activates the expression of the nitrate (narGHJI) and nitrite (nir) reductase operons, as well as the putative nitrate transporter gene narT.</text>
</comment>
<keyword evidence="14" id="KW-1133">Transmembrane helix</keyword>
<reference evidence="22 23" key="1">
    <citation type="submission" date="2019-08" db="EMBL/GenBank/DDBJ databases">
        <title>Lentzea from Indian Himalayas.</title>
        <authorList>
            <person name="Mandal S."/>
            <person name="Mallick Gupta A."/>
            <person name="Maiti P.K."/>
            <person name="Sarkar J."/>
            <person name="Mandal S."/>
        </authorList>
    </citation>
    <scope>NUCLEOTIDE SEQUENCE [LARGE SCALE GENOMIC DNA]</scope>
    <source>
        <strain evidence="22 23">PSKA42</strain>
    </source>
</reference>
<evidence type="ECO:0000259" key="21">
    <source>
        <dbReference type="PROSITE" id="PS50109"/>
    </source>
</evidence>
<evidence type="ECO:0000256" key="12">
    <source>
        <dbReference type="ARBA" id="ARBA00022723"/>
    </source>
</evidence>
<accession>A0ABX1FFQ3</accession>
<keyword evidence="9" id="KW-0963">Cytoplasm</keyword>
<evidence type="ECO:0000256" key="15">
    <source>
        <dbReference type="ARBA" id="ARBA00023004"/>
    </source>
</evidence>
<dbReference type="EMBL" id="VSRL01000034">
    <property type="protein sequence ID" value="NKE57566.1"/>
    <property type="molecule type" value="Genomic_DNA"/>
</dbReference>
<dbReference type="Pfam" id="PF02518">
    <property type="entry name" value="HATPase_c"/>
    <property type="match status" value="1"/>
</dbReference>
<comment type="cofactor">
    <cofactor evidence="2">
        <name>[4Fe-4S] cluster</name>
        <dbReference type="ChEBI" id="CHEBI:49883"/>
    </cofactor>
</comment>
<sequence length="308" mass="32972">MGTVLADVEAAITNCPAAPPPPLTTEIGVNRAVHAIHPVESVKAATALFDVALPVVVNELRHHGCDDAELIKASKALHRSIMFRIAQGSVAYASYLLKKVTSSHEDERHRIARELHDRVAHSVGNALQQLQLHDAYLADDPARAQAKLKMGQDVLRDAFDVIRHLATELRTSAVVAGGLQVALSDYLDAHAPFGMVHHVVVEGDVLRLPAEVVEELYLVLREAARNALLHAAPQRVDIEIAVGDNLVRASVSDDGCGFDLDRAVESAGGMGLDSMRERVELLGGTFTAASSIGVGTTVTVTLPWLDPV</sequence>
<dbReference type="SMART" id="SM00387">
    <property type="entry name" value="HATPase_c"/>
    <property type="match status" value="1"/>
</dbReference>
<evidence type="ECO:0000256" key="14">
    <source>
        <dbReference type="ARBA" id="ARBA00022989"/>
    </source>
</evidence>
<evidence type="ECO:0000256" key="3">
    <source>
        <dbReference type="ARBA" id="ARBA00004496"/>
    </source>
</evidence>
<keyword evidence="11" id="KW-0812">Transmembrane</keyword>
<dbReference type="InterPro" id="IPR005467">
    <property type="entry name" value="His_kinase_dom"/>
</dbReference>
<evidence type="ECO:0000256" key="6">
    <source>
        <dbReference type="ARBA" id="ARBA00017322"/>
    </source>
</evidence>
<keyword evidence="12" id="KW-0479">Metal-binding</keyword>
<dbReference type="PANTHER" id="PTHR24421">
    <property type="entry name" value="NITRATE/NITRITE SENSOR PROTEIN NARX-RELATED"/>
    <property type="match status" value="1"/>
</dbReference>
<evidence type="ECO:0000256" key="8">
    <source>
        <dbReference type="ARBA" id="ARBA00022485"/>
    </source>
</evidence>
<evidence type="ECO:0000256" key="17">
    <source>
        <dbReference type="ARBA" id="ARBA00023014"/>
    </source>
</evidence>
<keyword evidence="17" id="KW-0411">Iron-sulfur</keyword>
<dbReference type="PRINTS" id="PR00344">
    <property type="entry name" value="BCTRLSENSOR"/>
</dbReference>
<gene>
    <name evidence="22" type="ORF">FXN61_12255</name>
</gene>
<evidence type="ECO:0000313" key="22">
    <source>
        <dbReference type="EMBL" id="NKE57566.1"/>
    </source>
</evidence>
<dbReference type="Proteomes" id="UP001515943">
    <property type="component" value="Unassembled WGS sequence"/>
</dbReference>
<keyword evidence="18" id="KW-0472">Membrane</keyword>
<evidence type="ECO:0000256" key="2">
    <source>
        <dbReference type="ARBA" id="ARBA00001966"/>
    </source>
</evidence>
<dbReference type="EC" id="2.7.13.3" evidence="5"/>
<comment type="catalytic activity">
    <reaction evidence="1">
        <text>ATP + protein L-histidine = ADP + protein N-phospho-L-histidine.</text>
        <dbReference type="EC" id="2.7.13.3"/>
    </reaction>
</comment>
<evidence type="ECO:0000256" key="13">
    <source>
        <dbReference type="ARBA" id="ARBA00022777"/>
    </source>
</evidence>
<name>A0ABX1FFQ3_9PSEU</name>
<evidence type="ECO:0000256" key="16">
    <source>
        <dbReference type="ARBA" id="ARBA00023012"/>
    </source>
</evidence>
<keyword evidence="7" id="KW-1003">Cell membrane</keyword>
<evidence type="ECO:0000256" key="5">
    <source>
        <dbReference type="ARBA" id="ARBA00012438"/>
    </source>
</evidence>
<dbReference type="GO" id="GO:0016301">
    <property type="term" value="F:kinase activity"/>
    <property type="evidence" value="ECO:0007669"/>
    <property type="project" value="UniProtKB-KW"/>
</dbReference>
<keyword evidence="23" id="KW-1185">Reference proteome</keyword>
<comment type="caution">
    <text evidence="22">The sequence shown here is derived from an EMBL/GenBank/DDBJ whole genome shotgun (WGS) entry which is preliminary data.</text>
</comment>
<dbReference type="Gene3D" id="1.20.5.1930">
    <property type="match status" value="1"/>
</dbReference>
<dbReference type="InterPro" id="IPR004358">
    <property type="entry name" value="Sig_transdc_His_kin-like_C"/>
</dbReference>
<evidence type="ECO:0000256" key="20">
    <source>
        <dbReference type="ARBA" id="ARBA00030800"/>
    </source>
</evidence>
<feature type="domain" description="Histidine kinase" evidence="21">
    <location>
        <begin position="215"/>
        <end position="306"/>
    </location>
</feature>
<dbReference type="InterPro" id="IPR003594">
    <property type="entry name" value="HATPase_dom"/>
</dbReference>